<protein>
    <submittedName>
        <fullName evidence="1">Uncharacterized protein</fullName>
    </submittedName>
</protein>
<dbReference type="SUPFAM" id="SSF47413">
    <property type="entry name" value="lambda repressor-like DNA-binding domains"/>
    <property type="match status" value="1"/>
</dbReference>
<accession>A0AAJ1BBH8</accession>
<gene>
    <name evidence="1" type="ORF">L0M99_03505</name>
</gene>
<proteinExistence type="predicted"/>
<comment type="caution">
    <text evidence="1">The sequence shown here is derived from an EMBL/GenBank/DDBJ whole genome shotgun (WGS) entry which is preliminary data.</text>
</comment>
<dbReference type="EMBL" id="JAKNHJ010000005">
    <property type="protein sequence ID" value="MCG4617566.1"/>
    <property type="molecule type" value="Genomic_DNA"/>
</dbReference>
<dbReference type="AlphaFoldDB" id="A0AAJ1BBH8"/>
<name>A0AAJ1BBH8_9ACTO</name>
<dbReference type="Proteomes" id="UP001200537">
    <property type="component" value="Unassembled WGS sequence"/>
</dbReference>
<sequence length="80" mass="9134">MDNMEPNKWIAHQIEAAIQEERTSSHAVAKAAGIAWTTFQRRLIPVGNFDWDELMRIATALNRPPAYFTPPQFQHTKEAA</sequence>
<reference evidence="1" key="1">
    <citation type="submission" date="2022-01" db="EMBL/GenBank/DDBJ databases">
        <title>Collection of gut derived symbiotic bacterial strains cultured from healthy donors.</title>
        <authorList>
            <person name="Lin H."/>
            <person name="Kohout C."/>
            <person name="Waligurski E."/>
            <person name="Pamer E.G."/>
        </authorList>
    </citation>
    <scope>NUCLEOTIDE SEQUENCE</scope>
    <source>
        <strain evidence="1">DFI.7.46</strain>
    </source>
</reference>
<organism evidence="1 2">
    <name type="scientific">Varibaculum cambriense</name>
    <dbReference type="NCBI Taxonomy" id="184870"/>
    <lineage>
        <taxon>Bacteria</taxon>
        <taxon>Bacillati</taxon>
        <taxon>Actinomycetota</taxon>
        <taxon>Actinomycetes</taxon>
        <taxon>Actinomycetales</taxon>
        <taxon>Actinomycetaceae</taxon>
        <taxon>Varibaculum</taxon>
    </lineage>
</organism>
<evidence type="ECO:0000313" key="2">
    <source>
        <dbReference type="Proteomes" id="UP001200537"/>
    </source>
</evidence>
<dbReference type="InterPro" id="IPR010982">
    <property type="entry name" value="Lambda_DNA-bd_dom_sf"/>
</dbReference>
<dbReference type="RefSeq" id="WP_238127796.1">
    <property type="nucleotide sequence ID" value="NZ_JAKNHJ010000005.1"/>
</dbReference>
<dbReference type="GO" id="GO:0003677">
    <property type="term" value="F:DNA binding"/>
    <property type="evidence" value="ECO:0007669"/>
    <property type="project" value="InterPro"/>
</dbReference>
<evidence type="ECO:0000313" key="1">
    <source>
        <dbReference type="EMBL" id="MCG4617566.1"/>
    </source>
</evidence>